<evidence type="ECO:0000313" key="7">
    <source>
        <dbReference type="EMBL" id="SEJ67036.1"/>
    </source>
</evidence>
<dbReference type="AlphaFoldDB" id="A0A1H7AQ04"/>
<sequence length="215" mass="23446">MSQQTGVDGPTGARLSLAPDAHAILTAALEEIRAHGYREGSLDRIAAAAGTSKDALRARYPDERVLLLETLQLRDDRCVDALSEGPDDGRALLQTFIDAARYGTETPGAVELFATLTTAAAAPSHPGHEYLRARYSWLRGLLVDALRELEEEGELRRSADPQEVATQALALLDGLQVQWLLDHDQVDVEGLLRGFLDRFLHRPLEPGRPIVLPAA</sequence>
<organism evidence="7 8">
    <name type="scientific">Demequina mangrovi</name>
    <dbReference type="NCBI Taxonomy" id="1043493"/>
    <lineage>
        <taxon>Bacteria</taxon>
        <taxon>Bacillati</taxon>
        <taxon>Actinomycetota</taxon>
        <taxon>Actinomycetes</taxon>
        <taxon>Micrococcales</taxon>
        <taxon>Demequinaceae</taxon>
        <taxon>Demequina</taxon>
    </lineage>
</organism>
<dbReference type="InterPro" id="IPR036271">
    <property type="entry name" value="Tet_transcr_reg_TetR-rel_C_sf"/>
</dbReference>
<feature type="domain" description="HTH tetR-type" evidence="5">
    <location>
        <begin position="24"/>
        <end position="68"/>
    </location>
</feature>
<dbReference type="OrthoDB" id="7505659at2"/>
<feature type="domain" description="BetI-type transcriptional repressor C-terminal" evidence="6">
    <location>
        <begin position="116"/>
        <end position="200"/>
    </location>
</feature>
<proteinExistence type="predicted"/>
<evidence type="ECO:0000256" key="4">
    <source>
        <dbReference type="ARBA" id="ARBA00023163"/>
    </source>
</evidence>
<dbReference type="Proteomes" id="UP000183315">
    <property type="component" value="Unassembled WGS sequence"/>
</dbReference>
<dbReference type="SUPFAM" id="SSF46689">
    <property type="entry name" value="Homeodomain-like"/>
    <property type="match status" value="1"/>
</dbReference>
<keyword evidence="1" id="KW-0678">Repressor</keyword>
<dbReference type="InterPro" id="IPR039538">
    <property type="entry name" value="BetI_C"/>
</dbReference>
<dbReference type="InterPro" id="IPR001647">
    <property type="entry name" value="HTH_TetR"/>
</dbReference>
<keyword evidence="2" id="KW-0805">Transcription regulation</keyword>
<dbReference type="Pfam" id="PF13977">
    <property type="entry name" value="TetR_C_6"/>
    <property type="match status" value="1"/>
</dbReference>
<gene>
    <name evidence="7" type="ORF">SAMN05421637_2632</name>
</gene>
<dbReference type="InterPro" id="IPR009057">
    <property type="entry name" value="Homeodomain-like_sf"/>
</dbReference>
<keyword evidence="4" id="KW-0804">Transcription</keyword>
<evidence type="ECO:0000313" key="8">
    <source>
        <dbReference type="Proteomes" id="UP000183315"/>
    </source>
</evidence>
<dbReference type="RefSeq" id="WP_052405931.1">
    <property type="nucleotide sequence ID" value="NZ_BBLU01000011.1"/>
</dbReference>
<dbReference type="PANTHER" id="PTHR47506">
    <property type="entry name" value="TRANSCRIPTIONAL REGULATORY PROTEIN"/>
    <property type="match status" value="1"/>
</dbReference>
<evidence type="ECO:0000259" key="6">
    <source>
        <dbReference type="Pfam" id="PF13977"/>
    </source>
</evidence>
<reference evidence="8" key="1">
    <citation type="submission" date="2016-10" db="EMBL/GenBank/DDBJ databases">
        <authorList>
            <person name="Varghese N."/>
        </authorList>
    </citation>
    <scope>NUCLEOTIDE SEQUENCE [LARGE SCALE GENOMIC DNA]</scope>
    <source>
        <strain evidence="8">DSM 24868</strain>
    </source>
</reference>
<accession>A0A1H7AQ04</accession>
<dbReference type="eggNOG" id="COG1309">
    <property type="taxonomic scope" value="Bacteria"/>
</dbReference>
<dbReference type="SUPFAM" id="SSF48498">
    <property type="entry name" value="Tetracyclin repressor-like, C-terminal domain"/>
    <property type="match status" value="1"/>
</dbReference>
<dbReference type="Pfam" id="PF00440">
    <property type="entry name" value="TetR_N"/>
    <property type="match status" value="1"/>
</dbReference>
<evidence type="ECO:0000256" key="3">
    <source>
        <dbReference type="ARBA" id="ARBA00023125"/>
    </source>
</evidence>
<dbReference type="GO" id="GO:0003677">
    <property type="term" value="F:DNA binding"/>
    <property type="evidence" value="ECO:0007669"/>
    <property type="project" value="UniProtKB-KW"/>
</dbReference>
<evidence type="ECO:0000256" key="1">
    <source>
        <dbReference type="ARBA" id="ARBA00022491"/>
    </source>
</evidence>
<dbReference type="PANTHER" id="PTHR47506:SF6">
    <property type="entry name" value="HTH-TYPE TRANSCRIPTIONAL REPRESSOR NEMR"/>
    <property type="match status" value="1"/>
</dbReference>
<dbReference type="EMBL" id="FNZI01000007">
    <property type="protein sequence ID" value="SEJ67036.1"/>
    <property type="molecule type" value="Genomic_DNA"/>
</dbReference>
<keyword evidence="3" id="KW-0238">DNA-binding</keyword>
<keyword evidence="8" id="KW-1185">Reference proteome</keyword>
<dbReference type="STRING" id="1043493.SAMN05421637_2632"/>
<name>A0A1H7AQ04_9MICO</name>
<evidence type="ECO:0000259" key="5">
    <source>
        <dbReference type="Pfam" id="PF00440"/>
    </source>
</evidence>
<dbReference type="Gene3D" id="1.10.357.10">
    <property type="entry name" value="Tetracycline Repressor, domain 2"/>
    <property type="match status" value="1"/>
</dbReference>
<protein>
    <submittedName>
        <fullName evidence="7">Transcriptional regulator, TetR family</fullName>
    </submittedName>
</protein>
<evidence type="ECO:0000256" key="2">
    <source>
        <dbReference type="ARBA" id="ARBA00023015"/>
    </source>
</evidence>